<evidence type="ECO:0000313" key="3">
    <source>
        <dbReference type="Proteomes" id="UP000502498"/>
    </source>
</evidence>
<dbReference type="AlphaFoldDB" id="A0A7D4Q7D5"/>
<evidence type="ECO:0000313" key="2">
    <source>
        <dbReference type="EMBL" id="QKJ18919.1"/>
    </source>
</evidence>
<dbReference type="EMBL" id="CP054038">
    <property type="protein sequence ID" value="QKJ18919.1"/>
    <property type="molecule type" value="Genomic_DNA"/>
</dbReference>
<reference evidence="2 3" key="1">
    <citation type="submission" date="2020-05" db="EMBL/GenBank/DDBJ databases">
        <title>Strain PA2F3 complete genome.</title>
        <authorList>
            <person name="Kim Y.-S."/>
            <person name="Kim S.-J."/>
            <person name="Jung H.-k."/>
            <person name="Kim S.-E."/>
            <person name="Kim K.-H."/>
        </authorList>
    </citation>
    <scope>NUCLEOTIDE SEQUENCE [LARGE SCALE GENOMIC DNA]</scope>
    <source>
        <strain evidence="2 3">PA2F3</strain>
    </source>
</reference>
<organism evidence="2 3">
    <name type="scientific">Microbacterium hominis</name>
    <dbReference type="NCBI Taxonomy" id="162426"/>
    <lineage>
        <taxon>Bacteria</taxon>
        <taxon>Bacillati</taxon>
        <taxon>Actinomycetota</taxon>
        <taxon>Actinomycetes</taxon>
        <taxon>Micrococcales</taxon>
        <taxon>Microbacteriaceae</taxon>
        <taxon>Microbacterium</taxon>
    </lineage>
</organism>
<dbReference type="Proteomes" id="UP000502498">
    <property type="component" value="Chromosome"/>
</dbReference>
<name>A0A7D4Q7D5_9MICO</name>
<gene>
    <name evidence="2" type="ORF">HQM25_05685</name>
</gene>
<dbReference type="Pfam" id="PF00144">
    <property type="entry name" value="Beta-lactamase"/>
    <property type="match status" value="1"/>
</dbReference>
<accession>A0A7D4Q7D5</accession>
<proteinExistence type="predicted"/>
<dbReference type="PANTHER" id="PTHR43319">
    <property type="entry name" value="BETA-LACTAMASE-RELATED"/>
    <property type="match status" value="1"/>
</dbReference>
<evidence type="ECO:0000259" key="1">
    <source>
        <dbReference type="Pfam" id="PF00144"/>
    </source>
</evidence>
<dbReference type="RefSeq" id="WP_172989360.1">
    <property type="nucleotide sequence ID" value="NZ_CP054038.1"/>
</dbReference>
<dbReference type="InterPro" id="IPR001466">
    <property type="entry name" value="Beta-lactam-related"/>
</dbReference>
<dbReference type="InterPro" id="IPR012338">
    <property type="entry name" value="Beta-lactam/transpept-like"/>
</dbReference>
<dbReference type="PANTHER" id="PTHR43319:SF3">
    <property type="entry name" value="BETA-LACTAMASE-RELATED DOMAIN-CONTAINING PROTEIN"/>
    <property type="match status" value="1"/>
</dbReference>
<dbReference type="Gene3D" id="3.40.710.10">
    <property type="entry name" value="DD-peptidase/beta-lactamase superfamily"/>
    <property type="match status" value="1"/>
</dbReference>
<feature type="domain" description="Beta-lactamase-related" evidence="1">
    <location>
        <begin position="26"/>
        <end position="379"/>
    </location>
</feature>
<protein>
    <submittedName>
        <fullName evidence="2">Beta-lactamase family protein</fullName>
    </submittedName>
</protein>
<dbReference type="InterPro" id="IPR052907">
    <property type="entry name" value="Beta-lactamase/esterase"/>
</dbReference>
<sequence length="412" mass="44316">MIISGSVANGFEPVRQVFAECKITQGGASFAAYVEGEKVVDLWGGEATPGVAWEEDTLSTAMSTTKGLAALCAQILSDRGELDIDAPVTRYWPEYGQAGKEATLVRHVLTHTAGLLCFTDPGALLDWEGNGWDDYDEIARRIAASPPAWEPGTRIGYHAFSIGWLLQELVRRITGDTIGAFFAREVAQPLELDTYIGTPDAAQRRMADLVPGAEPGAIARMLMRPVHREQTDPRTPLAQAGVLMHGSTFSDNLGFFNLPRTRSAELPAAGASTNGRNLARVYAMLAEGGALDGHRIVSRESIDLFRAPAARGRTMVWPQRGILGLLPAPMMRYALGYEGDFGETKKPWRFGPTAESFGHLGAGGQIGLADPERRVSVGFTRTQLADWKASTALIGALYACIPGAARSAAERS</sequence>
<dbReference type="SUPFAM" id="SSF56601">
    <property type="entry name" value="beta-lactamase/transpeptidase-like"/>
    <property type="match status" value="1"/>
</dbReference>